<keyword evidence="2" id="KW-0812">Transmembrane</keyword>
<dbReference type="NCBIfam" id="TIGR02830">
    <property type="entry name" value="spore_III_AG"/>
    <property type="match status" value="1"/>
</dbReference>
<reference evidence="3 5" key="1">
    <citation type="submission" date="2017-02" db="EMBL/GenBank/DDBJ databases">
        <title>Bacillus pseudomycoides isolate FSL K6-0042.</title>
        <authorList>
            <person name="Kovac J."/>
        </authorList>
    </citation>
    <scope>NUCLEOTIDE SEQUENCE [LARGE SCALE GENOMIC DNA]</scope>
    <source>
        <strain evidence="3 5">FSL K6-0042</strain>
    </source>
</reference>
<feature type="region of interest" description="Disordered" evidence="1">
    <location>
        <begin position="136"/>
        <end position="157"/>
    </location>
</feature>
<dbReference type="InterPro" id="IPR014195">
    <property type="entry name" value="Spore_III_AG"/>
</dbReference>
<feature type="compositionally biased region" description="Basic and acidic residues" evidence="1">
    <location>
        <begin position="64"/>
        <end position="75"/>
    </location>
</feature>
<dbReference type="RefSeq" id="WP_016116265.1">
    <property type="nucleotide sequence ID" value="NZ_CP189809.1"/>
</dbReference>
<evidence type="ECO:0000313" key="4">
    <source>
        <dbReference type="EMBL" id="PEM69806.1"/>
    </source>
</evidence>
<reference evidence="4 6" key="2">
    <citation type="submission" date="2017-09" db="EMBL/GenBank/DDBJ databases">
        <title>Large-scale bioinformatics analysis of Bacillus genomes uncovers conserved roles of natural products in bacterial physiology.</title>
        <authorList>
            <consortium name="Agbiome Team Llc"/>
            <person name="Bleich R.M."/>
            <person name="Grubbs K.J."/>
            <person name="Santa Maria K.C."/>
            <person name="Allen S.E."/>
            <person name="Farag S."/>
            <person name="Shank E.A."/>
            <person name="Bowers A."/>
        </authorList>
    </citation>
    <scope>NUCLEOTIDE SEQUENCE [LARGE SCALE GENOMIC DNA]</scope>
    <source>
        <strain evidence="4 6">AFS009893</strain>
    </source>
</reference>
<dbReference type="Proteomes" id="UP000195321">
    <property type="component" value="Unassembled WGS sequence"/>
</dbReference>
<evidence type="ECO:0000256" key="2">
    <source>
        <dbReference type="SAM" id="Phobius"/>
    </source>
</evidence>
<dbReference type="AlphaFoldDB" id="A0A1Y3MJW7"/>
<dbReference type="Proteomes" id="UP000219775">
    <property type="component" value="Unassembled WGS sequence"/>
</dbReference>
<evidence type="ECO:0000313" key="5">
    <source>
        <dbReference type="Proteomes" id="UP000195321"/>
    </source>
</evidence>
<evidence type="ECO:0000313" key="3">
    <source>
        <dbReference type="EMBL" id="OUM50727.1"/>
    </source>
</evidence>
<gene>
    <name evidence="4" type="primary">spoIIIAG</name>
    <name evidence="3" type="ORF">BW425_02085</name>
    <name evidence="4" type="ORF">CN613_10400</name>
</gene>
<organism evidence="3 5">
    <name type="scientific">Bacillus pseudomycoides</name>
    <dbReference type="NCBI Taxonomy" id="64104"/>
    <lineage>
        <taxon>Bacteria</taxon>
        <taxon>Bacillati</taxon>
        <taxon>Bacillota</taxon>
        <taxon>Bacilli</taxon>
        <taxon>Bacillales</taxon>
        <taxon>Bacillaceae</taxon>
        <taxon>Bacillus</taxon>
        <taxon>Bacillus cereus group</taxon>
    </lineage>
</organism>
<keyword evidence="2" id="KW-0472">Membrane</keyword>
<evidence type="ECO:0000256" key="1">
    <source>
        <dbReference type="SAM" id="MobiDB-lite"/>
    </source>
</evidence>
<feature type="compositionally biased region" description="Basic and acidic residues" evidence="1">
    <location>
        <begin position="140"/>
        <end position="157"/>
    </location>
</feature>
<accession>A0A1Y3MJW7</accession>
<keyword evidence="2" id="KW-1133">Transmembrane helix</keyword>
<protein>
    <submittedName>
        <fullName evidence="3">Stage III sporulation protein AG</fullName>
    </submittedName>
</protein>
<dbReference type="EMBL" id="MWPX01000001">
    <property type="protein sequence ID" value="OUM50727.1"/>
    <property type="molecule type" value="Genomic_DNA"/>
</dbReference>
<name>A0A1Y3MJW7_9BACI</name>
<sequence length="221" mass="25038">MDNKDKNSKFSFFRNLLKGDEKDDKEKGKKVTPKFLLVLLILGMLLMFFSNFFQPKKEEVPVFKEKTSQDSEKEVPTFGQKKSENMSAVEKYEKAYEQELKAALEDITGVKDVSIEVNLDSSEEKILEKNIVKRSQTTGETDKTGGKRQVEDESTDEKTVIIREGDKETPIVLRTEKPKVRGVLVVAKGVDNIQVKAMVKEAVTRMLDVPSHRVAVLPKKG</sequence>
<proteinExistence type="predicted"/>
<comment type="caution">
    <text evidence="3">The sequence shown here is derived from an EMBL/GenBank/DDBJ whole genome shotgun (WGS) entry which is preliminary data.</text>
</comment>
<feature type="region of interest" description="Disordered" evidence="1">
    <location>
        <begin position="64"/>
        <end position="84"/>
    </location>
</feature>
<dbReference type="EMBL" id="NUDP01000037">
    <property type="protein sequence ID" value="PEM69806.1"/>
    <property type="molecule type" value="Genomic_DNA"/>
</dbReference>
<feature type="transmembrane region" description="Helical" evidence="2">
    <location>
        <begin position="35"/>
        <end position="53"/>
    </location>
</feature>
<evidence type="ECO:0000313" key="6">
    <source>
        <dbReference type="Proteomes" id="UP000219775"/>
    </source>
</evidence>